<comment type="caution">
    <text evidence="10">The sequence shown here is derived from an EMBL/GenBank/DDBJ whole genome shotgun (WGS) entry which is preliminary data.</text>
</comment>
<dbReference type="InterPro" id="IPR003282">
    <property type="entry name" value="T3SS_SctJ"/>
</dbReference>
<gene>
    <name evidence="10" type="ORF">FRC96_10255</name>
</gene>
<dbReference type="PANTHER" id="PTHR30046:SF2">
    <property type="entry name" value="YOP PROTEINS TRANSLOCATION LIPOPROTEIN J"/>
    <property type="match status" value="1"/>
</dbReference>
<keyword evidence="5" id="KW-0564">Palmitate</keyword>
<name>A0A5C6X3H1_9DELT</name>
<accession>A0A5C6X3H1</accession>
<comment type="similarity">
    <text evidence="2">Belongs to the YscJ lipoprotein family.</text>
</comment>
<evidence type="ECO:0000256" key="8">
    <source>
        <dbReference type="SAM" id="Phobius"/>
    </source>
</evidence>
<dbReference type="InterPro" id="IPR043427">
    <property type="entry name" value="YscJ/FliF"/>
</dbReference>
<keyword evidence="8" id="KW-1133">Transmembrane helix</keyword>
<reference evidence="10 11" key="1">
    <citation type="submission" date="2019-08" db="EMBL/GenBank/DDBJ databases">
        <title>Bradymonadales sp. TMQ2.</title>
        <authorList>
            <person name="Liang Q."/>
        </authorList>
    </citation>
    <scope>NUCLEOTIDE SEQUENCE [LARGE SCALE GENOMIC DNA]</scope>
    <source>
        <strain evidence="10 11">TMQ2</strain>
    </source>
</reference>
<evidence type="ECO:0000259" key="9">
    <source>
        <dbReference type="Pfam" id="PF01514"/>
    </source>
</evidence>
<dbReference type="Proteomes" id="UP000321046">
    <property type="component" value="Unassembled WGS sequence"/>
</dbReference>
<dbReference type="Gene3D" id="3.30.70.1530">
    <property type="entry name" value="Hypothetical protein rpa1041"/>
    <property type="match status" value="1"/>
</dbReference>
<evidence type="ECO:0000256" key="2">
    <source>
        <dbReference type="ARBA" id="ARBA00009509"/>
    </source>
</evidence>
<proteinExistence type="inferred from homology"/>
<keyword evidence="7" id="KW-0449">Lipoprotein</keyword>
<evidence type="ECO:0000256" key="5">
    <source>
        <dbReference type="ARBA" id="ARBA00023139"/>
    </source>
</evidence>
<dbReference type="EMBL" id="VOSL01000045">
    <property type="protein sequence ID" value="TXD36257.1"/>
    <property type="molecule type" value="Genomic_DNA"/>
</dbReference>
<evidence type="ECO:0000256" key="3">
    <source>
        <dbReference type="ARBA" id="ARBA00022729"/>
    </source>
</evidence>
<evidence type="ECO:0000256" key="1">
    <source>
        <dbReference type="ARBA" id="ARBA00004459"/>
    </source>
</evidence>
<evidence type="ECO:0000313" key="10">
    <source>
        <dbReference type="EMBL" id="TXD36257.1"/>
    </source>
</evidence>
<dbReference type="PROSITE" id="PS51257">
    <property type="entry name" value="PROKAR_LIPOPROTEIN"/>
    <property type="match status" value="1"/>
</dbReference>
<dbReference type="Pfam" id="PF01514">
    <property type="entry name" value="YscJ_FliF"/>
    <property type="match status" value="1"/>
</dbReference>
<evidence type="ECO:0000256" key="6">
    <source>
        <dbReference type="ARBA" id="ARBA00023237"/>
    </source>
</evidence>
<keyword evidence="4 8" id="KW-0472">Membrane</keyword>
<keyword evidence="8" id="KW-0812">Transmembrane</keyword>
<dbReference type="GO" id="GO:0009306">
    <property type="term" value="P:protein secretion"/>
    <property type="evidence" value="ECO:0007669"/>
    <property type="project" value="InterPro"/>
</dbReference>
<dbReference type="PRINTS" id="PR01338">
    <property type="entry name" value="TYPE3OMKPROT"/>
</dbReference>
<sequence>MVKRWRYLLIGSVMLWALACTEPLYHGLDEAQANAMVVELSRAGFGATKAPDPTDTTLWVVNVPRAERVQAWERLQQAGLPRPVQSGFGDFYPGAGLIPTSQEERVILQYATAQEVRTSLLKIDGVIDAHVHLVLPQKARVQLSNAPKAEPRASVLVRWRALESEAPPVNEEEVRALVAGAVEELKPEAIEVVMTRAMMVPTAEREVVFAAVGPLVVAPQSASMVKALIVGMALIIMGLSAGLVVLVVRRRQQEGL</sequence>
<keyword evidence="3" id="KW-0732">Signal</keyword>
<feature type="domain" description="Flagellar M-ring N-terminal" evidence="9">
    <location>
        <begin position="22"/>
        <end position="197"/>
    </location>
</feature>
<dbReference type="InterPro" id="IPR006182">
    <property type="entry name" value="FliF_N_dom"/>
</dbReference>
<dbReference type="OrthoDB" id="5381759at2"/>
<dbReference type="PANTHER" id="PTHR30046">
    <property type="entry name" value="FLAGELLAR M-RING PROTEIN"/>
    <property type="match status" value="1"/>
</dbReference>
<evidence type="ECO:0000256" key="4">
    <source>
        <dbReference type="ARBA" id="ARBA00023136"/>
    </source>
</evidence>
<comment type="subcellular location">
    <subcellularLocation>
        <location evidence="1">Cell outer membrane</location>
        <topology evidence="1">Lipid-anchor</topology>
    </subcellularLocation>
</comment>
<evidence type="ECO:0000313" key="11">
    <source>
        <dbReference type="Proteomes" id="UP000321046"/>
    </source>
</evidence>
<dbReference type="InterPro" id="IPR045851">
    <property type="entry name" value="AMP-bd_C_sf"/>
</dbReference>
<evidence type="ECO:0000256" key="7">
    <source>
        <dbReference type="ARBA" id="ARBA00023288"/>
    </source>
</evidence>
<protein>
    <recommendedName>
        <fullName evidence="9">Flagellar M-ring N-terminal domain-containing protein</fullName>
    </recommendedName>
</protein>
<organism evidence="10 11">
    <name type="scientific">Lujinxingia vulgaris</name>
    <dbReference type="NCBI Taxonomy" id="2600176"/>
    <lineage>
        <taxon>Bacteria</taxon>
        <taxon>Deltaproteobacteria</taxon>
        <taxon>Bradymonadales</taxon>
        <taxon>Lujinxingiaceae</taxon>
        <taxon>Lujinxingia</taxon>
    </lineage>
</organism>
<dbReference type="Gene3D" id="3.30.300.30">
    <property type="match status" value="1"/>
</dbReference>
<feature type="transmembrane region" description="Helical" evidence="8">
    <location>
        <begin position="227"/>
        <end position="248"/>
    </location>
</feature>
<keyword evidence="6" id="KW-0998">Cell outer membrane</keyword>
<dbReference type="AlphaFoldDB" id="A0A5C6X3H1"/>
<dbReference type="RefSeq" id="WP_146974405.1">
    <property type="nucleotide sequence ID" value="NZ_VOSL01000045.1"/>
</dbReference>
<dbReference type="GO" id="GO:0009279">
    <property type="term" value="C:cell outer membrane"/>
    <property type="evidence" value="ECO:0007669"/>
    <property type="project" value="UniProtKB-SubCell"/>
</dbReference>